<dbReference type="InterPro" id="IPR024079">
    <property type="entry name" value="MetalloPept_cat_dom_sf"/>
</dbReference>
<organism evidence="1 2">
    <name type="scientific">Hymenoscyphus fraxineus</name>
    <dbReference type="NCBI Taxonomy" id="746836"/>
    <lineage>
        <taxon>Eukaryota</taxon>
        <taxon>Fungi</taxon>
        <taxon>Dikarya</taxon>
        <taxon>Ascomycota</taxon>
        <taxon>Pezizomycotina</taxon>
        <taxon>Leotiomycetes</taxon>
        <taxon>Helotiales</taxon>
        <taxon>Helotiaceae</taxon>
        <taxon>Hymenoscyphus</taxon>
    </lineage>
</organism>
<evidence type="ECO:0000313" key="2">
    <source>
        <dbReference type="Proteomes" id="UP000696280"/>
    </source>
</evidence>
<comment type="caution">
    <text evidence="1">The sequence shown here is derived from an EMBL/GenBank/DDBJ whole genome shotgun (WGS) entry which is preliminary data.</text>
</comment>
<protein>
    <submittedName>
        <fullName evidence="1">Uncharacterized protein</fullName>
    </submittedName>
</protein>
<dbReference type="Gene3D" id="3.40.390.10">
    <property type="entry name" value="Collagenase (Catalytic Domain)"/>
    <property type="match status" value="1"/>
</dbReference>
<dbReference type="OrthoDB" id="10344576at2759"/>
<keyword evidence="2" id="KW-1185">Reference proteome</keyword>
<dbReference type="GO" id="GO:0008237">
    <property type="term" value="F:metallopeptidase activity"/>
    <property type="evidence" value="ECO:0007669"/>
    <property type="project" value="InterPro"/>
</dbReference>
<name>A0A9N9KY67_9HELO</name>
<dbReference type="Proteomes" id="UP000696280">
    <property type="component" value="Unassembled WGS sequence"/>
</dbReference>
<gene>
    <name evidence="1" type="ORF">HYFRA_00011901</name>
</gene>
<evidence type="ECO:0000313" key="1">
    <source>
        <dbReference type="EMBL" id="CAG8956590.1"/>
    </source>
</evidence>
<sequence>MSGTITTDNITDIVDQLATLSRYIVENVKSDDATFIHFFGSPKYYQNVMDVFSRLADIRTGAIGAGEELHIVTDMDVDRNGPGGHQEIASFSFQELVPTITLYSPFRDLDDIFRKGPGHNEAGQLVYLRSSRQALLLHELIHFVTNKIHYPPIVPKYKNSVGFLFSAAIDVKLADACGWGEKKWIFDKSDVVFESKKELEKAVVYGEFRTLLLAQLKYGPRYAVHNADNYALFAIEY</sequence>
<accession>A0A9N9KY67</accession>
<dbReference type="AlphaFoldDB" id="A0A9N9KY67"/>
<reference evidence="1" key="1">
    <citation type="submission" date="2021-07" db="EMBL/GenBank/DDBJ databases">
        <authorList>
            <person name="Durling M."/>
        </authorList>
    </citation>
    <scope>NUCLEOTIDE SEQUENCE</scope>
</reference>
<proteinExistence type="predicted"/>
<dbReference type="EMBL" id="CAJVRL010000071">
    <property type="protein sequence ID" value="CAG8956590.1"/>
    <property type="molecule type" value="Genomic_DNA"/>
</dbReference>